<dbReference type="GO" id="GO:0022857">
    <property type="term" value="F:transmembrane transporter activity"/>
    <property type="evidence" value="ECO:0007669"/>
    <property type="project" value="InterPro"/>
</dbReference>
<dbReference type="Gene3D" id="1.20.1250.20">
    <property type="entry name" value="MFS general substrate transporter like domains"/>
    <property type="match status" value="2"/>
</dbReference>
<dbReference type="FunFam" id="1.20.1250.20:FF:000013">
    <property type="entry name" value="MFS general substrate transporter"/>
    <property type="match status" value="1"/>
</dbReference>
<reference evidence="9" key="1">
    <citation type="journal article" date="2021" name="Mol. Plant Microbe Interact.">
        <title>Complete Genome Sequence of the Plant-Pathogenic Fungus Colletotrichum lupini.</title>
        <authorList>
            <person name="Baroncelli R."/>
            <person name="Pensec F."/>
            <person name="Da Lio D."/>
            <person name="Boufleur T."/>
            <person name="Vicente I."/>
            <person name="Sarrocco S."/>
            <person name="Picot A."/>
            <person name="Baraldi E."/>
            <person name="Sukno S."/>
            <person name="Thon M."/>
            <person name="Le Floch G."/>
        </authorList>
    </citation>
    <scope>NUCLEOTIDE SEQUENCE</scope>
    <source>
        <strain evidence="9">IMI 504893</strain>
    </source>
</reference>
<name>A0A9Q8SR31_9PEZI</name>
<feature type="transmembrane region" description="Helical" evidence="7">
    <location>
        <begin position="472"/>
        <end position="494"/>
    </location>
</feature>
<keyword evidence="10" id="KW-1185">Reference proteome</keyword>
<protein>
    <recommendedName>
        <fullName evidence="8">Major facilitator superfamily (MFS) profile domain-containing protein</fullName>
    </recommendedName>
</protein>
<feature type="transmembrane region" description="Helical" evidence="7">
    <location>
        <begin position="128"/>
        <end position="150"/>
    </location>
</feature>
<comment type="subcellular location">
    <subcellularLocation>
        <location evidence="1">Membrane</location>
        <topology evidence="1">Multi-pass membrane protein</topology>
    </subcellularLocation>
</comment>
<dbReference type="GO" id="GO:0016020">
    <property type="term" value="C:membrane"/>
    <property type="evidence" value="ECO:0007669"/>
    <property type="project" value="UniProtKB-SubCell"/>
</dbReference>
<evidence type="ECO:0000256" key="7">
    <source>
        <dbReference type="SAM" id="Phobius"/>
    </source>
</evidence>
<feature type="transmembrane region" description="Helical" evidence="7">
    <location>
        <begin position="408"/>
        <end position="429"/>
    </location>
</feature>
<feature type="transmembrane region" description="Helical" evidence="7">
    <location>
        <begin position="214"/>
        <end position="237"/>
    </location>
</feature>
<dbReference type="InterPro" id="IPR020846">
    <property type="entry name" value="MFS_dom"/>
</dbReference>
<evidence type="ECO:0000256" key="5">
    <source>
        <dbReference type="ARBA" id="ARBA00023136"/>
    </source>
</evidence>
<keyword evidence="2" id="KW-0813">Transport</keyword>
<dbReference type="FunFam" id="1.20.1250.20:FF:000018">
    <property type="entry name" value="MFS transporter permease"/>
    <property type="match status" value="1"/>
</dbReference>
<dbReference type="PROSITE" id="PS50850">
    <property type="entry name" value="MFS"/>
    <property type="match status" value="1"/>
</dbReference>
<evidence type="ECO:0000256" key="3">
    <source>
        <dbReference type="ARBA" id="ARBA00022692"/>
    </source>
</evidence>
<feature type="region of interest" description="Disordered" evidence="6">
    <location>
        <begin position="505"/>
        <end position="531"/>
    </location>
</feature>
<feature type="transmembrane region" description="Helical" evidence="7">
    <location>
        <begin position="186"/>
        <end position="208"/>
    </location>
</feature>
<evidence type="ECO:0000256" key="6">
    <source>
        <dbReference type="SAM" id="MobiDB-lite"/>
    </source>
</evidence>
<evidence type="ECO:0000256" key="2">
    <source>
        <dbReference type="ARBA" id="ARBA00022448"/>
    </source>
</evidence>
<feature type="domain" description="Major facilitator superfamily (MFS) profile" evidence="8">
    <location>
        <begin position="91"/>
        <end position="500"/>
    </location>
</feature>
<feature type="transmembrane region" description="Helical" evidence="7">
    <location>
        <begin position="382"/>
        <end position="402"/>
    </location>
</feature>
<dbReference type="PANTHER" id="PTHR43791:SF36">
    <property type="entry name" value="TRANSPORTER, PUTATIVE (AFU_ORTHOLOGUE AFUA_6G08340)-RELATED"/>
    <property type="match status" value="1"/>
</dbReference>
<dbReference type="EMBL" id="CP019476">
    <property type="protein sequence ID" value="UQC81723.1"/>
    <property type="molecule type" value="Genomic_DNA"/>
</dbReference>
<dbReference type="PANTHER" id="PTHR43791">
    <property type="entry name" value="PERMEASE-RELATED"/>
    <property type="match status" value="1"/>
</dbReference>
<keyword evidence="5 7" id="KW-0472">Membrane</keyword>
<feature type="transmembrane region" description="Helical" evidence="7">
    <location>
        <begin position="318"/>
        <end position="338"/>
    </location>
</feature>
<evidence type="ECO:0000256" key="4">
    <source>
        <dbReference type="ARBA" id="ARBA00022989"/>
    </source>
</evidence>
<feature type="region of interest" description="Disordered" evidence="6">
    <location>
        <begin position="33"/>
        <end position="52"/>
    </location>
</feature>
<keyword evidence="3 7" id="KW-0812">Transmembrane</keyword>
<dbReference type="Pfam" id="PF07690">
    <property type="entry name" value="MFS_1"/>
    <property type="match status" value="1"/>
</dbReference>
<feature type="transmembrane region" description="Helical" evidence="7">
    <location>
        <begin position="441"/>
        <end position="460"/>
    </location>
</feature>
<organism evidence="9 10">
    <name type="scientific">Colletotrichum lupini</name>
    <dbReference type="NCBI Taxonomy" id="145971"/>
    <lineage>
        <taxon>Eukaryota</taxon>
        <taxon>Fungi</taxon>
        <taxon>Dikarya</taxon>
        <taxon>Ascomycota</taxon>
        <taxon>Pezizomycotina</taxon>
        <taxon>Sordariomycetes</taxon>
        <taxon>Hypocreomycetidae</taxon>
        <taxon>Glomerellales</taxon>
        <taxon>Glomerellaceae</taxon>
        <taxon>Colletotrichum</taxon>
        <taxon>Colletotrichum acutatum species complex</taxon>
    </lineage>
</organism>
<accession>A0A9Q8SR31</accession>
<evidence type="ECO:0000313" key="9">
    <source>
        <dbReference type="EMBL" id="UQC81723.1"/>
    </source>
</evidence>
<evidence type="ECO:0000256" key="1">
    <source>
        <dbReference type="ARBA" id="ARBA00004141"/>
    </source>
</evidence>
<dbReference type="Proteomes" id="UP000830671">
    <property type="component" value="Chromosome 4"/>
</dbReference>
<gene>
    <name evidence="9" type="ORF">CLUP02_07209</name>
</gene>
<evidence type="ECO:0000313" key="10">
    <source>
        <dbReference type="Proteomes" id="UP000830671"/>
    </source>
</evidence>
<evidence type="ECO:0000259" key="8">
    <source>
        <dbReference type="PROSITE" id="PS50850"/>
    </source>
</evidence>
<proteinExistence type="predicted"/>
<dbReference type="InterPro" id="IPR036259">
    <property type="entry name" value="MFS_trans_sf"/>
</dbReference>
<dbReference type="KEGG" id="clup:CLUP02_07209"/>
<dbReference type="GeneID" id="73341214"/>
<dbReference type="SUPFAM" id="SSF103473">
    <property type="entry name" value="MFS general substrate transporter"/>
    <property type="match status" value="1"/>
</dbReference>
<dbReference type="InterPro" id="IPR011701">
    <property type="entry name" value="MFS"/>
</dbReference>
<feature type="transmembrane region" description="Helical" evidence="7">
    <location>
        <begin position="249"/>
        <end position="269"/>
    </location>
</feature>
<sequence>MISYESVQKAVLKKLKLVLHGFLQDSAVTMSATRQEAKQDPTHVEDANPSSGGRMEEIDVVDDLKSGDGTATVTWTSEEEGSALRKLDWSLIPLLGALNFCSYIDRGNVGNAYTAGMGKDWSITSDDYSWIVTVLYIGYILFHWLIIVWTFVPLPLWTAMMVSGWGAMSMLQAVTTNLAGMMALRFLIGAFEAGFIPAVALYLTFFYHRGEMGLRYGLFISFAPLASCVASAIAYGLLHVKASIHSWQLLFLVEGAPTIILAVVAYFFLPASPAECRFLSSRENEIISHRAIKGRGEKRSGKLNGKQAFAAFFDYKNYLQAIIIFSLNTAFGSLPAYLPTILEAMGFTSLRAQGLSACPYLTAYVVCVSASFVSDRLRSRGIFIALFCSVGAIGYVLLATIHSTGVRYFATFLVCAGVFPAVAITFTWVTDNQGSASKRGAGLALFGMVGQCGPILGARLFPKSAQPWYSKGMWICAGLLFGAAIIAATLSLCLRLQNKKRDEKYGKSDLDYVPPEVSEEGDDHPLYRYVP</sequence>
<dbReference type="RefSeq" id="XP_049143347.1">
    <property type="nucleotide sequence ID" value="XM_049286204.1"/>
</dbReference>
<dbReference type="AlphaFoldDB" id="A0A9Q8SR31"/>
<feature type="compositionally biased region" description="Basic and acidic residues" evidence="6">
    <location>
        <begin position="35"/>
        <end position="46"/>
    </location>
</feature>
<keyword evidence="4 7" id="KW-1133">Transmembrane helix</keyword>